<feature type="transmembrane region" description="Helical" evidence="1">
    <location>
        <begin position="127"/>
        <end position="152"/>
    </location>
</feature>
<dbReference type="Proteomes" id="UP000295063">
    <property type="component" value="Unassembled WGS sequence"/>
</dbReference>
<dbReference type="RefSeq" id="WP_132075476.1">
    <property type="nucleotide sequence ID" value="NZ_SLUI01000002.1"/>
</dbReference>
<dbReference type="OrthoDB" id="1683460at2"/>
<feature type="transmembrane region" description="Helical" evidence="1">
    <location>
        <begin position="6"/>
        <end position="26"/>
    </location>
</feature>
<evidence type="ECO:0000256" key="1">
    <source>
        <dbReference type="SAM" id="Phobius"/>
    </source>
</evidence>
<gene>
    <name evidence="2" type="ORF">EV210_102160</name>
</gene>
<protein>
    <submittedName>
        <fullName evidence="2">Uncharacterized protein</fullName>
    </submittedName>
</protein>
<feature type="transmembrane region" description="Helical" evidence="1">
    <location>
        <begin position="66"/>
        <end position="85"/>
    </location>
</feature>
<dbReference type="AlphaFoldDB" id="A0A4R1Q0P0"/>
<comment type="caution">
    <text evidence="2">The sequence shown here is derived from an EMBL/GenBank/DDBJ whole genome shotgun (WGS) entry which is preliminary data.</text>
</comment>
<accession>A0A4R1Q0P0</accession>
<proteinExistence type="predicted"/>
<keyword evidence="1" id="KW-0472">Membrane</keyword>
<organism evidence="2 3">
    <name type="scientific">Anaerospora hongkongensis</name>
    <dbReference type="NCBI Taxonomy" id="244830"/>
    <lineage>
        <taxon>Bacteria</taxon>
        <taxon>Bacillati</taxon>
        <taxon>Bacillota</taxon>
        <taxon>Negativicutes</taxon>
        <taxon>Selenomonadales</taxon>
        <taxon>Sporomusaceae</taxon>
        <taxon>Anaerospora</taxon>
    </lineage>
</organism>
<evidence type="ECO:0000313" key="2">
    <source>
        <dbReference type="EMBL" id="TCL39250.1"/>
    </source>
</evidence>
<keyword evidence="1" id="KW-0812">Transmembrane</keyword>
<keyword evidence="3" id="KW-1185">Reference proteome</keyword>
<reference evidence="2 3" key="1">
    <citation type="submission" date="2019-03" db="EMBL/GenBank/DDBJ databases">
        <title>Genomic Encyclopedia of Type Strains, Phase IV (KMG-IV): sequencing the most valuable type-strain genomes for metagenomic binning, comparative biology and taxonomic classification.</title>
        <authorList>
            <person name="Goeker M."/>
        </authorList>
    </citation>
    <scope>NUCLEOTIDE SEQUENCE [LARGE SCALE GENOMIC DNA]</scope>
    <source>
        <strain evidence="2 3">DSM 15969</strain>
    </source>
</reference>
<dbReference type="InterPro" id="IPR048147">
    <property type="entry name" value="CBO0543-like"/>
</dbReference>
<sequence length="161" mass="19013">MLNAEIVISVLAAGIALLLLIFVVDWRYFRDWVVIYLFKSLIDFAWGSPVVNLKLIDYPVRLLPKFYNTCILFELWVFPIMCILYNQVTREKGLTSIVCYAVLFSAGLTAIEYPIELYTDLIHYIEWSWFTTFYTLIITFLLSRSFIAFFRWGCDHFSKNK</sequence>
<feature type="transmembrane region" description="Helical" evidence="1">
    <location>
        <begin position="97"/>
        <end position="115"/>
    </location>
</feature>
<evidence type="ECO:0000313" key="3">
    <source>
        <dbReference type="Proteomes" id="UP000295063"/>
    </source>
</evidence>
<name>A0A4R1Q0P0_9FIRM</name>
<dbReference type="EMBL" id="SLUI01000002">
    <property type="protein sequence ID" value="TCL39250.1"/>
    <property type="molecule type" value="Genomic_DNA"/>
</dbReference>
<keyword evidence="1" id="KW-1133">Transmembrane helix</keyword>
<dbReference type="NCBIfam" id="NF041644">
    <property type="entry name" value="CBO0543_fam"/>
    <property type="match status" value="1"/>
</dbReference>